<organism evidence="2 3">
    <name type="scientific">Sphingobium lactosutens DS20</name>
    <dbReference type="NCBI Taxonomy" id="1331060"/>
    <lineage>
        <taxon>Bacteria</taxon>
        <taxon>Pseudomonadati</taxon>
        <taxon>Pseudomonadota</taxon>
        <taxon>Alphaproteobacteria</taxon>
        <taxon>Sphingomonadales</taxon>
        <taxon>Sphingomonadaceae</taxon>
        <taxon>Sphingobium</taxon>
    </lineage>
</organism>
<dbReference type="AlphaFoldDB" id="T0IGS7"/>
<evidence type="ECO:0000313" key="2">
    <source>
        <dbReference type="EMBL" id="EQB10880.1"/>
    </source>
</evidence>
<feature type="compositionally biased region" description="Basic and acidic residues" evidence="1">
    <location>
        <begin position="540"/>
        <end position="556"/>
    </location>
</feature>
<name>T0IGS7_9SPHN</name>
<keyword evidence="3" id="KW-1185">Reference proteome</keyword>
<dbReference type="PATRIC" id="fig|1331060.3.peg.5038"/>
<dbReference type="eggNOG" id="COG4735">
    <property type="taxonomic scope" value="Bacteria"/>
</dbReference>
<reference evidence="2 3" key="1">
    <citation type="journal article" date="2013" name="Genome Announc.">
        <title>Draft Genome Sequence of Sphingobium lactosutens Strain DS20T, Isolated from a Hexachlorocyclohexane Dumpsite.</title>
        <authorList>
            <person name="Kumar R."/>
            <person name="Dwivedi V."/>
            <person name="Negi V."/>
            <person name="Khurana J.P."/>
            <person name="Lal R."/>
        </authorList>
    </citation>
    <scope>NUCLEOTIDE SEQUENCE [LARGE SCALE GENOMIC DNA]</scope>
    <source>
        <strain evidence="2 3">DS20</strain>
    </source>
</reference>
<proteinExistence type="predicted"/>
<sequence>MSGSGDAKLCSDIYDILERCTNDEIAPIVNVLVNSSASALKLTRAFERHAPDHGKYADHIGDEVYRLALTALARTDGERPTYSAMLEGVSKQVGLSIDVGDSAKSEANLLNCFASQHILTAPIKERQRIVEEAGAAASRAASGILSSDAWQPFTSALLQLGYLRHKLMDEGRLPVDEEVRTDRDLVSADDPANALAIYMEGGDPVLSLATLPADGSGWLEVNQNTKVSGLLYPLLEAIQPVMAGVQMLRSDTLWQEGAKNATASIVKAGQQGITKSLGQVPVAGLVGPTAVLVLASAMIEQQKLEQIEKSLAEIKASLSDVSKFQKGERRSILTGSIRYFQQIAESVLTGELAEEVLHSLERHEIDLMRVQDHLIEETREQIVALRTVKKEGWGSGKFGKAIQDQLASIDKAYDELFLCIRARACAYMLLCAFPGRDAGKRSRLNDIKHALDTFSPSGDATVALDHDLREKLQAVSSLEMKSTLLSQENMLLRRAMQGKANILAGLSSASHEPATEATPLALNIKLEDGRPIAFRTFDPTPDRNLDPHPELVDRAS</sequence>
<feature type="region of interest" description="Disordered" evidence="1">
    <location>
        <begin position="535"/>
        <end position="556"/>
    </location>
</feature>
<gene>
    <name evidence="2" type="ORF">RLDS_25935</name>
</gene>
<comment type="caution">
    <text evidence="2">The sequence shown here is derived from an EMBL/GenBank/DDBJ whole genome shotgun (WGS) entry which is preliminary data.</text>
</comment>
<dbReference type="RefSeq" id="WP_021228623.1">
    <property type="nucleotide sequence ID" value="NZ_ATDP01000109.1"/>
</dbReference>
<dbReference type="Proteomes" id="UP000015531">
    <property type="component" value="Unassembled WGS sequence"/>
</dbReference>
<evidence type="ECO:0000256" key="1">
    <source>
        <dbReference type="SAM" id="MobiDB-lite"/>
    </source>
</evidence>
<evidence type="ECO:0000313" key="3">
    <source>
        <dbReference type="Proteomes" id="UP000015531"/>
    </source>
</evidence>
<accession>T0IGS7</accession>
<dbReference type="EMBL" id="ATDP01000109">
    <property type="protein sequence ID" value="EQB10880.1"/>
    <property type="molecule type" value="Genomic_DNA"/>
</dbReference>
<dbReference type="OrthoDB" id="9128717at2"/>
<protein>
    <submittedName>
        <fullName evidence="2">Uncharacterized protein</fullName>
    </submittedName>
</protein>